<keyword evidence="2" id="KW-1185">Reference proteome</keyword>
<comment type="caution">
    <text evidence="1">The sequence shown here is derived from an EMBL/GenBank/DDBJ whole genome shotgun (WGS) entry which is preliminary data.</text>
</comment>
<sequence length="459" mass="53317">MNNKFLFLDQYRTRYFSALIEFHQGSPLVTVWSQNLLHINITDFFYYVGNMHSIGNVGEIFIPPTITQSTFNGIPYFSITIQIPDVEARGFLRSITLIVAHDRIRPMISQDLIKIMNNFQQNALNLFLEEIPRFYLSIQFLYDHLSDDDMKKPTLNNMLHEIQPILQQFNLNTENSERNESISIEKIVTVNNELRDIKNLIKWEENLDELIKVISLLNHSSDIPSFEIDKGIEFGISSISMQNFFYYVTKNSINMANFDSKLCQNGAFGHLIFSLLSGYQVLIVSEGFEKAIEITEILVNFIPMFKESDIQIIDGDEINIHSSSKIIISKNNFDNIDNLKNLSLLDLDESFYQGLICSANSFVWQVAKINKNEKFRSYAAKSSYKLKTFADKFVRLGFVFMKNEFQNQHQFFSMLDSNDFHKDDLPIFNYWLTLIPAFKNIISLINSACWSKNIGTLWI</sequence>
<organism evidence="1 2">
    <name type="scientific">Tritrichomonas musculus</name>
    <dbReference type="NCBI Taxonomy" id="1915356"/>
    <lineage>
        <taxon>Eukaryota</taxon>
        <taxon>Metamonada</taxon>
        <taxon>Parabasalia</taxon>
        <taxon>Tritrichomonadida</taxon>
        <taxon>Tritrichomonadidae</taxon>
        <taxon>Tritrichomonas</taxon>
    </lineage>
</organism>
<proteinExistence type="predicted"/>
<gene>
    <name evidence="1" type="ORF">M9Y10_001296</name>
</gene>
<dbReference type="EMBL" id="JAPFFF010000001">
    <property type="protein sequence ID" value="KAK8899000.1"/>
    <property type="molecule type" value="Genomic_DNA"/>
</dbReference>
<protein>
    <recommendedName>
        <fullName evidence="3">Folliculin</fullName>
    </recommendedName>
</protein>
<evidence type="ECO:0000313" key="2">
    <source>
        <dbReference type="Proteomes" id="UP001470230"/>
    </source>
</evidence>
<name>A0ABR2L9S6_9EUKA</name>
<dbReference type="Proteomes" id="UP001470230">
    <property type="component" value="Unassembled WGS sequence"/>
</dbReference>
<evidence type="ECO:0008006" key="3">
    <source>
        <dbReference type="Google" id="ProtNLM"/>
    </source>
</evidence>
<accession>A0ABR2L9S6</accession>
<reference evidence="1 2" key="1">
    <citation type="submission" date="2024-04" db="EMBL/GenBank/DDBJ databases">
        <title>Tritrichomonas musculus Genome.</title>
        <authorList>
            <person name="Alves-Ferreira E."/>
            <person name="Grigg M."/>
            <person name="Lorenzi H."/>
            <person name="Galac M."/>
        </authorList>
    </citation>
    <scope>NUCLEOTIDE SEQUENCE [LARGE SCALE GENOMIC DNA]</scope>
    <source>
        <strain evidence="1 2">EAF2021</strain>
    </source>
</reference>
<evidence type="ECO:0000313" key="1">
    <source>
        <dbReference type="EMBL" id="KAK8899000.1"/>
    </source>
</evidence>